<evidence type="ECO:0000313" key="2">
    <source>
        <dbReference type="Proteomes" id="UP001150581"/>
    </source>
</evidence>
<gene>
    <name evidence="1" type="ORF">LPJ66_006966</name>
</gene>
<dbReference type="Proteomes" id="UP001150581">
    <property type="component" value="Unassembled WGS sequence"/>
</dbReference>
<sequence>EEEQHEEVELSDDGDSPVTETMDFLDIDAEHNSGAEVAEIDNEIDIDKEENDSEDEDNEDDRFSKLHRSKRARQN</sequence>
<reference evidence="1" key="1">
    <citation type="submission" date="2022-07" db="EMBL/GenBank/DDBJ databases">
        <title>Phylogenomic reconstructions and comparative analyses of Kickxellomycotina fungi.</title>
        <authorList>
            <person name="Reynolds N.K."/>
            <person name="Stajich J.E."/>
            <person name="Barry K."/>
            <person name="Grigoriev I.V."/>
            <person name="Crous P."/>
            <person name="Smith M.E."/>
        </authorList>
    </citation>
    <scope>NUCLEOTIDE SEQUENCE</scope>
    <source>
        <strain evidence="1">Benny 63K</strain>
    </source>
</reference>
<proteinExistence type="predicted"/>
<evidence type="ECO:0000313" key="1">
    <source>
        <dbReference type="EMBL" id="KAJ1891353.1"/>
    </source>
</evidence>
<name>A0ACC1IE03_9FUNG</name>
<feature type="non-terminal residue" evidence="1">
    <location>
        <position position="1"/>
    </location>
</feature>
<dbReference type="EMBL" id="JANBPG010001174">
    <property type="protein sequence ID" value="KAJ1891353.1"/>
    <property type="molecule type" value="Genomic_DNA"/>
</dbReference>
<keyword evidence="2" id="KW-1185">Reference proteome</keyword>
<accession>A0ACC1IE03</accession>
<comment type="caution">
    <text evidence="1">The sequence shown here is derived from an EMBL/GenBank/DDBJ whole genome shotgun (WGS) entry which is preliminary data.</text>
</comment>
<organism evidence="1 2">
    <name type="scientific">Kickxella alabastrina</name>
    <dbReference type="NCBI Taxonomy" id="61397"/>
    <lineage>
        <taxon>Eukaryota</taxon>
        <taxon>Fungi</taxon>
        <taxon>Fungi incertae sedis</taxon>
        <taxon>Zoopagomycota</taxon>
        <taxon>Kickxellomycotina</taxon>
        <taxon>Kickxellomycetes</taxon>
        <taxon>Kickxellales</taxon>
        <taxon>Kickxellaceae</taxon>
        <taxon>Kickxella</taxon>
    </lineage>
</organism>
<protein>
    <submittedName>
        <fullName evidence="1">Uncharacterized protein</fullName>
    </submittedName>
</protein>